<dbReference type="EMBL" id="AJWZ01006763">
    <property type="protein sequence ID" value="EKC58865.1"/>
    <property type="molecule type" value="Genomic_DNA"/>
</dbReference>
<gene>
    <name evidence="1" type="ORF">OBE_09777</name>
</gene>
<sequence length="51" mass="5985">VYILNGTEPEVRGKLEHFPPKDYWGELTEIFTEDELTTEETEQALELSWIS</sequence>
<name>K1SYI4_9ZZZZ</name>
<protein>
    <submittedName>
        <fullName evidence="1">Uncharacterized protein</fullName>
    </submittedName>
</protein>
<accession>K1SYI4</accession>
<evidence type="ECO:0000313" key="1">
    <source>
        <dbReference type="EMBL" id="EKC58865.1"/>
    </source>
</evidence>
<proteinExistence type="predicted"/>
<organism evidence="1">
    <name type="scientific">human gut metagenome</name>
    <dbReference type="NCBI Taxonomy" id="408170"/>
    <lineage>
        <taxon>unclassified sequences</taxon>
        <taxon>metagenomes</taxon>
        <taxon>organismal metagenomes</taxon>
    </lineage>
</organism>
<feature type="non-terminal residue" evidence="1">
    <location>
        <position position="1"/>
    </location>
</feature>
<dbReference type="AlphaFoldDB" id="K1SYI4"/>
<comment type="caution">
    <text evidence="1">The sequence shown here is derived from an EMBL/GenBank/DDBJ whole genome shotgun (WGS) entry which is preliminary data.</text>
</comment>
<reference evidence="1" key="1">
    <citation type="journal article" date="2013" name="Environ. Microbiol.">
        <title>Microbiota from the distal guts of lean and obese adolescents exhibit partial functional redundancy besides clear differences in community structure.</title>
        <authorList>
            <person name="Ferrer M."/>
            <person name="Ruiz A."/>
            <person name="Lanza F."/>
            <person name="Haange S.B."/>
            <person name="Oberbach A."/>
            <person name="Till H."/>
            <person name="Bargiela R."/>
            <person name="Campoy C."/>
            <person name="Segura M.T."/>
            <person name="Richter M."/>
            <person name="von Bergen M."/>
            <person name="Seifert J."/>
            <person name="Suarez A."/>
        </authorList>
    </citation>
    <scope>NUCLEOTIDE SEQUENCE</scope>
</reference>